<evidence type="ECO:0000256" key="3">
    <source>
        <dbReference type="ARBA" id="ARBA00023002"/>
    </source>
</evidence>
<dbReference type="InterPro" id="IPR001670">
    <property type="entry name" value="ADH_Fe/GldA"/>
</dbReference>
<dbReference type="Gene3D" id="3.40.50.1970">
    <property type="match status" value="1"/>
</dbReference>
<name>A0A1G9HWT3_9RHOB</name>
<evidence type="ECO:0000256" key="5">
    <source>
        <dbReference type="ARBA" id="ARBA00049243"/>
    </source>
</evidence>
<keyword evidence="3" id="KW-0560">Oxidoreductase</keyword>
<gene>
    <name evidence="8" type="ORF">SAMN04488026_10715</name>
</gene>
<evidence type="ECO:0000256" key="1">
    <source>
        <dbReference type="ARBA" id="ARBA00001962"/>
    </source>
</evidence>
<dbReference type="SUPFAM" id="SSF56796">
    <property type="entry name" value="Dehydroquinate synthase-like"/>
    <property type="match status" value="1"/>
</dbReference>
<organism evidence="8 9">
    <name type="scientific">Aliiruegeria lutimaris</name>
    <dbReference type="NCBI Taxonomy" id="571298"/>
    <lineage>
        <taxon>Bacteria</taxon>
        <taxon>Pseudomonadati</taxon>
        <taxon>Pseudomonadota</taxon>
        <taxon>Alphaproteobacteria</taxon>
        <taxon>Rhodobacterales</taxon>
        <taxon>Roseobacteraceae</taxon>
        <taxon>Aliiruegeria</taxon>
    </lineage>
</organism>
<proteinExistence type="inferred from homology"/>
<dbReference type="InterPro" id="IPR018211">
    <property type="entry name" value="ADH_Fe_CS"/>
</dbReference>
<keyword evidence="9" id="KW-1185">Reference proteome</keyword>
<dbReference type="PANTHER" id="PTHR11496:SF102">
    <property type="entry name" value="ALCOHOL DEHYDROGENASE 4"/>
    <property type="match status" value="1"/>
</dbReference>
<comment type="cofactor">
    <cofactor evidence="1">
        <name>Fe cation</name>
        <dbReference type="ChEBI" id="CHEBI:24875"/>
    </cofactor>
</comment>
<dbReference type="PANTHER" id="PTHR11496">
    <property type="entry name" value="ALCOHOL DEHYDROGENASE"/>
    <property type="match status" value="1"/>
</dbReference>
<dbReference type="STRING" id="571298.SAMN04488026_10715"/>
<feature type="domain" description="Fe-containing alcohol dehydrogenase-like C-terminal" evidence="7">
    <location>
        <begin position="182"/>
        <end position="372"/>
    </location>
</feature>
<dbReference type="Gene3D" id="1.20.1090.10">
    <property type="entry name" value="Dehydroquinate synthase-like - alpha domain"/>
    <property type="match status" value="1"/>
</dbReference>
<feature type="domain" description="Alcohol dehydrogenase iron-type/glycerol dehydrogenase GldA" evidence="6">
    <location>
        <begin position="13"/>
        <end position="171"/>
    </location>
</feature>
<evidence type="ECO:0000256" key="2">
    <source>
        <dbReference type="ARBA" id="ARBA00007358"/>
    </source>
</evidence>
<dbReference type="GO" id="GO:0046872">
    <property type="term" value="F:metal ion binding"/>
    <property type="evidence" value="ECO:0007669"/>
    <property type="project" value="InterPro"/>
</dbReference>
<evidence type="ECO:0000259" key="6">
    <source>
        <dbReference type="Pfam" id="PF00465"/>
    </source>
</evidence>
<dbReference type="EMBL" id="FNEK01000071">
    <property type="protein sequence ID" value="SDL17421.1"/>
    <property type="molecule type" value="Genomic_DNA"/>
</dbReference>
<dbReference type="Pfam" id="PF25137">
    <property type="entry name" value="ADH_Fe_C"/>
    <property type="match status" value="1"/>
</dbReference>
<keyword evidence="4" id="KW-0520">NAD</keyword>
<reference evidence="8 9" key="1">
    <citation type="submission" date="2016-10" db="EMBL/GenBank/DDBJ databases">
        <authorList>
            <person name="de Groot N.N."/>
        </authorList>
    </citation>
    <scope>NUCLEOTIDE SEQUENCE [LARGE SCALE GENOMIC DNA]</scope>
    <source>
        <strain evidence="8 9">DSM 25294</strain>
    </source>
</reference>
<accession>A0A1G9HWT3</accession>
<comment type="catalytic activity">
    <reaction evidence="5">
        <text>a primary alcohol + NAD(+) = an aldehyde + NADH + H(+)</text>
        <dbReference type="Rhea" id="RHEA:10736"/>
        <dbReference type="ChEBI" id="CHEBI:15378"/>
        <dbReference type="ChEBI" id="CHEBI:15734"/>
        <dbReference type="ChEBI" id="CHEBI:17478"/>
        <dbReference type="ChEBI" id="CHEBI:57540"/>
        <dbReference type="ChEBI" id="CHEBI:57945"/>
        <dbReference type="EC" id="1.1.1.1"/>
    </reaction>
</comment>
<protein>
    <submittedName>
        <fullName evidence="8">Alcohol dehydrogenase, class IV</fullName>
    </submittedName>
</protein>
<dbReference type="PROSITE" id="PS00913">
    <property type="entry name" value="ADH_IRON_1"/>
    <property type="match status" value="1"/>
</dbReference>
<dbReference type="FunFam" id="3.40.50.1970:FF:000003">
    <property type="entry name" value="Alcohol dehydrogenase, iron-containing"/>
    <property type="match status" value="1"/>
</dbReference>
<evidence type="ECO:0000259" key="7">
    <source>
        <dbReference type="Pfam" id="PF25137"/>
    </source>
</evidence>
<dbReference type="GO" id="GO:0004022">
    <property type="term" value="F:alcohol dehydrogenase (NAD+) activity"/>
    <property type="evidence" value="ECO:0007669"/>
    <property type="project" value="UniProtKB-EC"/>
</dbReference>
<dbReference type="CDD" id="cd08551">
    <property type="entry name" value="Fe-ADH"/>
    <property type="match status" value="1"/>
</dbReference>
<dbReference type="InterPro" id="IPR039697">
    <property type="entry name" value="Alcohol_dehydrogenase_Fe"/>
</dbReference>
<dbReference type="InterPro" id="IPR056798">
    <property type="entry name" value="ADH_Fe_C"/>
</dbReference>
<evidence type="ECO:0000256" key="4">
    <source>
        <dbReference type="ARBA" id="ARBA00023027"/>
    </source>
</evidence>
<dbReference type="Proteomes" id="UP000199382">
    <property type="component" value="Unassembled WGS sequence"/>
</dbReference>
<dbReference type="Pfam" id="PF00465">
    <property type="entry name" value="Fe-ADH"/>
    <property type="match status" value="1"/>
</dbReference>
<dbReference type="AlphaFoldDB" id="A0A1G9HWT3"/>
<evidence type="ECO:0000313" key="8">
    <source>
        <dbReference type="EMBL" id="SDL17421.1"/>
    </source>
</evidence>
<evidence type="ECO:0000313" key="9">
    <source>
        <dbReference type="Proteomes" id="UP000199382"/>
    </source>
</evidence>
<dbReference type="OrthoDB" id="9815791at2"/>
<sequence>MTDLTQPIELQFPPSIRFGTDALANLPTWVAEKGYEKPFVVADAVNAKRLALLGLGEVGCFGDVVPEPDIPNLKTAVQAAEGADLIIGFGGGSAMDLAKLVAVMVGQSLELSEISGPHRAPPRMVGLVQVPTTAGTGSEVGTRALVTDPETQSKVATESRHMLADLSIIDPMLTMSVPPFVTAATGVDAMAHCVEAFTSKRSHPIIDEYARQGIALVGRFLKRAVENGDDAEARVGLALAAFYGGVCLGPVNTTAGHATSYPLGTRHKLPHGIANALMFPHVLAANAAAVPEKTAIICEALGFATGSAEDIRAGAKAFCAALGLDMRLRAHGVPEDDLGNMADEAHAIRRLLDWNPVDLSRYDIFSLYTNAW</sequence>
<comment type="similarity">
    <text evidence="2">Belongs to the iron-containing alcohol dehydrogenase family.</text>
</comment>